<dbReference type="GO" id="GO:0000785">
    <property type="term" value="C:chromatin"/>
    <property type="evidence" value="ECO:0007669"/>
    <property type="project" value="TreeGrafter"/>
</dbReference>
<comment type="caution">
    <text evidence="3">The sequence shown here is derived from an EMBL/GenBank/DDBJ whole genome shotgun (WGS) entry which is preliminary data.</text>
</comment>
<feature type="compositionally biased region" description="Basic and acidic residues" evidence="2">
    <location>
        <begin position="716"/>
        <end position="736"/>
    </location>
</feature>
<feature type="coiled-coil region" evidence="1">
    <location>
        <begin position="813"/>
        <end position="889"/>
    </location>
</feature>
<accession>A0AAV2PZE2</accession>
<dbReference type="GO" id="GO:0000793">
    <property type="term" value="C:condensed chromosome"/>
    <property type="evidence" value="ECO:0007669"/>
    <property type="project" value="TreeGrafter"/>
</dbReference>
<dbReference type="Gene3D" id="1.10.287.1490">
    <property type="match status" value="1"/>
</dbReference>
<evidence type="ECO:0000256" key="2">
    <source>
        <dbReference type="SAM" id="MobiDB-lite"/>
    </source>
</evidence>
<evidence type="ECO:0000313" key="3">
    <source>
        <dbReference type="EMBL" id="CAL4067630.1"/>
    </source>
</evidence>
<feature type="region of interest" description="Disordered" evidence="2">
    <location>
        <begin position="706"/>
        <end position="738"/>
    </location>
</feature>
<dbReference type="PANTHER" id="PTHR43941">
    <property type="entry name" value="STRUCTURAL MAINTENANCE OF CHROMOSOMES PROTEIN 2"/>
    <property type="match status" value="1"/>
</dbReference>
<feature type="coiled-coil region" evidence="1">
    <location>
        <begin position="1081"/>
        <end position="1217"/>
    </location>
</feature>
<reference evidence="3 4" key="1">
    <citation type="submission" date="2024-05" db="EMBL/GenBank/DDBJ databases">
        <authorList>
            <person name="Wallberg A."/>
        </authorList>
    </citation>
    <scope>NUCLEOTIDE SEQUENCE [LARGE SCALE GENOMIC DNA]</scope>
</reference>
<organism evidence="3 4">
    <name type="scientific">Meganyctiphanes norvegica</name>
    <name type="common">Northern krill</name>
    <name type="synonym">Thysanopoda norvegica</name>
    <dbReference type="NCBI Taxonomy" id="48144"/>
    <lineage>
        <taxon>Eukaryota</taxon>
        <taxon>Metazoa</taxon>
        <taxon>Ecdysozoa</taxon>
        <taxon>Arthropoda</taxon>
        <taxon>Crustacea</taxon>
        <taxon>Multicrustacea</taxon>
        <taxon>Malacostraca</taxon>
        <taxon>Eumalacostraca</taxon>
        <taxon>Eucarida</taxon>
        <taxon>Euphausiacea</taxon>
        <taxon>Euphausiidae</taxon>
        <taxon>Meganyctiphanes</taxon>
    </lineage>
</organism>
<keyword evidence="1" id="KW-0175">Coiled coil</keyword>
<name>A0AAV2PZE2_MEGNR</name>
<feature type="non-terminal residue" evidence="3">
    <location>
        <position position="1390"/>
    </location>
</feature>
<feature type="compositionally biased region" description="Low complexity" evidence="2">
    <location>
        <begin position="32"/>
        <end position="41"/>
    </location>
</feature>
<dbReference type="GO" id="GO:0000796">
    <property type="term" value="C:condensin complex"/>
    <property type="evidence" value="ECO:0007669"/>
    <property type="project" value="TreeGrafter"/>
</dbReference>
<dbReference type="Proteomes" id="UP001497623">
    <property type="component" value="Unassembled WGS sequence"/>
</dbReference>
<feature type="coiled-coil region" evidence="1">
    <location>
        <begin position="925"/>
        <end position="973"/>
    </location>
</feature>
<dbReference type="PANTHER" id="PTHR43941:SF1">
    <property type="entry name" value="STRUCTURAL MAINTENANCE OF CHROMOSOMES PROTEIN 2"/>
    <property type="match status" value="1"/>
</dbReference>
<gene>
    <name evidence="3" type="ORF">MNOR_LOCUS6635</name>
</gene>
<keyword evidence="4" id="KW-1185">Reference proteome</keyword>
<feature type="coiled-coil region" evidence="1">
    <location>
        <begin position="542"/>
        <end position="657"/>
    </location>
</feature>
<evidence type="ECO:0000313" key="4">
    <source>
        <dbReference type="Proteomes" id="UP001497623"/>
    </source>
</evidence>
<feature type="coiled-coil region" evidence="1">
    <location>
        <begin position="1285"/>
        <end position="1389"/>
    </location>
</feature>
<feature type="coiled-coil region" evidence="1">
    <location>
        <begin position="85"/>
        <end position="186"/>
    </location>
</feature>
<dbReference type="GO" id="GO:0007076">
    <property type="term" value="P:mitotic chromosome condensation"/>
    <property type="evidence" value="ECO:0007669"/>
    <property type="project" value="TreeGrafter"/>
</dbReference>
<dbReference type="EMBL" id="CAXKWB010002768">
    <property type="protein sequence ID" value="CAL4067630.1"/>
    <property type="molecule type" value="Genomic_DNA"/>
</dbReference>
<protein>
    <submittedName>
        <fullName evidence="3">Uncharacterized protein</fullName>
    </submittedName>
</protein>
<proteinExistence type="predicted"/>
<dbReference type="GO" id="GO:0003682">
    <property type="term" value="F:chromatin binding"/>
    <property type="evidence" value="ECO:0007669"/>
    <property type="project" value="TreeGrafter"/>
</dbReference>
<feature type="region of interest" description="Disordered" evidence="2">
    <location>
        <begin position="14"/>
        <end position="42"/>
    </location>
</feature>
<sequence length="1390" mass="158785">MEAGVERCIAVPRSMMSPGQCESANDGGSGPDGSSSPTSSSHMLSLLDEFTKIYSDKLNRVEQSAMKTDEKQYLQSKTVVLESWIRDLGEQNAVLVATVEELEKEAQDRVVLLEERLAKMAQATRDSCLSLRDHHSQVSSLVSEKDSLVSEAENLSVEVNSLQKTNINLKEENNNLHSDLNSLIQLISRARVSGQWEVDDLTFSCVSPEQVFGPILPASSCSRRSSSSLKESQRDYIQQLLEDQRSRDSNSIRSSMSNLVDLDGSSIYGGRGSSEKDMTIMKLRGDLRSLQSAHDQANSHLLERDKQITDLQSELTELHHDLTFSQSEVTNLNQQLQDIRHRNKQNLAEGNQRSDSSCLCGENKKENLKCTSKFSSLTDLDSDIKGCSGGVEQQLSENIDDLATRLSELEEECTSLRDQHSSLQATHSLCSTTISTLQDQLHRSQQNSLGTLLEEQNVNMVHKDTTSNFTQTEGTVETGPVNNRKVSNKDHQTTAISRVENELELKLDDSRLEGGQRGERMDYLTGQLTNLQLEVGRTHGQAEHLRRQVECKTELLKKLENENSSLTQQLNEKSSNIEQIHNNMLTITTEMEKKKKEILEQRTTISTLQEALVSSKRTCDDLRCRLNRDVSKHELEKEDLEEKLKDTKAVYKQTVMQLVEAGARSEVLQEENRCLTHHISETLKGGDQQEPEEQGSLETEKLLQKLQKMQRKNEHHLKEKEQLKQQLHESEHKQKELTTSIQQLQKQVQDLEEEITMATECQAEAERKLRQVRRETLQGEGRLNDVGRSESIEQLHGELEETVFALSESRDEARVHREEIYSLRRKIEQLNDSLTYEKDISSTLQEQLDNIMREVSGGEQRVGEQQQEVRRLNRELMQKERQVSGLVSQIAALKSHLGTTESVLREEQKEVILMNEHIVSETQLLQEARTKAELSVTHVERLEEQVALLKRELKENQEKNAKLQCKISEMEKDRDAEIAAVAERLTVAHEESVRRLENTLVSYTRLQAHEEMQVENLEDSVMELAGRLSQSELVLKEAERDRDKLGRSMHQEQILRQEEAREHQKHLQRLSDEICILKGRLESVQEEAAMWREQCEVLEERQPGDSPLMYPVIAKAHLQIEALQEEVLQARMDKQAAEEERGHAHEQVLSLIRECNALEEQIHRLTMDKCQAQKEINSREAKLVATRTDIQMMRKELQRKEQELQSIQENTKLLKIADSDVSTNDSKLGVDQYKRESCPSAHTESVVEMRSQISVLRNRLCEAEHIEIQLQEQHHLDVLRAGGGNPSMTEQLTAAQQEISETQRQLAEREAQTKKAELKINNLQKSLQESQQEVESLETEVSNLKSELTEKDKDLIKVQENEMRITAHVESLQQELARVIKARDDAIKKV</sequence>
<feature type="coiled-coil region" evidence="1">
    <location>
        <begin position="392"/>
        <end position="426"/>
    </location>
</feature>
<evidence type="ECO:0000256" key="1">
    <source>
        <dbReference type="SAM" id="Coils"/>
    </source>
</evidence>
<feature type="coiled-coil region" evidence="1">
    <location>
        <begin position="1021"/>
        <end position="1048"/>
    </location>
</feature>